<gene>
    <name evidence="2" type="ORF">Q31b_47050</name>
</gene>
<dbReference type="RefSeq" id="WP_146601831.1">
    <property type="nucleotide sequence ID" value="NZ_SJPY01000007.1"/>
</dbReference>
<reference evidence="2 3" key="1">
    <citation type="submission" date="2019-02" db="EMBL/GenBank/DDBJ databases">
        <title>Deep-cultivation of Planctomycetes and their phenomic and genomic characterization uncovers novel biology.</title>
        <authorList>
            <person name="Wiegand S."/>
            <person name="Jogler M."/>
            <person name="Boedeker C."/>
            <person name="Pinto D."/>
            <person name="Vollmers J."/>
            <person name="Rivas-Marin E."/>
            <person name="Kohn T."/>
            <person name="Peeters S.H."/>
            <person name="Heuer A."/>
            <person name="Rast P."/>
            <person name="Oberbeckmann S."/>
            <person name="Bunk B."/>
            <person name="Jeske O."/>
            <person name="Meyerdierks A."/>
            <person name="Storesund J.E."/>
            <person name="Kallscheuer N."/>
            <person name="Luecker S."/>
            <person name="Lage O.M."/>
            <person name="Pohl T."/>
            <person name="Merkel B.J."/>
            <person name="Hornburger P."/>
            <person name="Mueller R.-W."/>
            <person name="Bruemmer F."/>
            <person name="Labrenz M."/>
            <person name="Spormann A.M."/>
            <person name="Op Den Camp H."/>
            <person name="Overmann J."/>
            <person name="Amann R."/>
            <person name="Jetten M.S.M."/>
            <person name="Mascher T."/>
            <person name="Medema M.H."/>
            <person name="Devos D.P."/>
            <person name="Kaster A.-K."/>
            <person name="Ovreas L."/>
            <person name="Rohde M."/>
            <person name="Galperin M.Y."/>
            <person name="Jogler C."/>
        </authorList>
    </citation>
    <scope>NUCLEOTIDE SEQUENCE [LARGE SCALE GENOMIC DNA]</scope>
    <source>
        <strain evidence="2 3">Q31b</strain>
    </source>
</reference>
<evidence type="ECO:0000313" key="2">
    <source>
        <dbReference type="EMBL" id="TWU37916.1"/>
    </source>
</evidence>
<keyword evidence="3" id="KW-1185">Reference proteome</keyword>
<dbReference type="Proteomes" id="UP000315471">
    <property type="component" value="Unassembled WGS sequence"/>
</dbReference>
<sequence length="781" mass="86653" precursor="true">MKNYTHISAIICLLFTSGGVVQAESGETTRSGSFVTGKVNTLLVPMPLEEAGWQEFAYMAAVPAGRKINSDGMPSVVALPRDGAIDQYIGSNYMGRYNPDTIYSIGSTSGYEGVTNLDCSSLDDACCELARFWTTSKRVVLCSGDDYAKGLAASCLAGRLKAPLLFWGTDGSGLSSNVLESIDRLEAKSAILVGQNGTVQAQLSGVGVSNTILSDDKAVITWMTKNGLTPDYFAVVNPKDRDELTRGQKGSLAGALLASAREGAVVTLAYDTEYMTHFTGSETSDQPSGAVSSTKDWWTGSFTINGWTRNYAVGKPGSDWAGNIDWDQNGNYGDRGERVKRADIVTINGKRYSVDVTGAPRSLPGHIKFTYPCYEEVNEDLNKYYDLLGHHPKYMAIVGMPSVFPLGVARATEYGVIHGTDQFYSNVDSDGFHEIAIGRIVGGDASYITLNGSCCLTYDDLDKSGWANTMCHKTSEPDNEEFQNKWYSMPHRAENYGFNVYRMNDLEKSQWDWSNFSLYIQDQHGWPFMLGDEAGDKGMAPCLVEGGGCHMGSFDEEQWVIKNKKSWKDYTAIQCAYKGVAAFVAWSRGTPAGKDIGRTCFQNEILAGATLGEARLYLMNVMWYNQTMSWARYGTQCFGDPAMTFYRPQTTPKYKPAYVSGSDRTFTVHAPETYWVDHVKYCNRAKGSLYLHSAPGLATTPYEPDRMLSFFARYRTPHQVRNITQESVPSPLGWVARKGDNYQIDEHYDGTRTIWMKVRLDEFDNNQGTFIQKIDRINYSF</sequence>
<dbReference type="AlphaFoldDB" id="A0A5C6DS87"/>
<protein>
    <submittedName>
        <fullName evidence="2">Putative cell wall binding repeat 2</fullName>
    </submittedName>
</protein>
<comment type="caution">
    <text evidence="2">The sequence shown here is derived from an EMBL/GenBank/DDBJ whole genome shotgun (WGS) entry which is preliminary data.</text>
</comment>
<feature type="signal peptide" evidence="1">
    <location>
        <begin position="1"/>
        <end position="23"/>
    </location>
</feature>
<dbReference type="EMBL" id="SJPY01000007">
    <property type="protein sequence ID" value="TWU37916.1"/>
    <property type="molecule type" value="Genomic_DNA"/>
</dbReference>
<accession>A0A5C6DS87</accession>
<name>A0A5C6DS87_9BACT</name>
<proteinExistence type="predicted"/>
<evidence type="ECO:0000313" key="3">
    <source>
        <dbReference type="Proteomes" id="UP000315471"/>
    </source>
</evidence>
<evidence type="ECO:0000256" key="1">
    <source>
        <dbReference type="SAM" id="SignalP"/>
    </source>
</evidence>
<organism evidence="2 3">
    <name type="scientific">Novipirellula aureliae</name>
    <dbReference type="NCBI Taxonomy" id="2527966"/>
    <lineage>
        <taxon>Bacteria</taxon>
        <taxon>Pseudomonadati</taxon>
        <taxon>Planctomycetota</taxon>
        <taxon>Planctomycetia</taxon>
        <taxon>Pirellulales</taxon>
        <taxon>Pirellulaceae</taxon>
        <taxon>Novipirellula</taxon>
    </lineage>
</organism>
<keyword evidence="1" id="KW-0732">Signal</keyword>
<feature type="chain" id="PRO_5022726094" evidence="1">
    <location>
        <begin position="24"/>
        <end position="781"/>
    </location>
</feature>
<dbReference type="OrthoDB" id="869379at2"/>